<name>A0A3S2TKF5_9BURK</name>
<protein>
    <submittedName>
        <fullName evidence="2">Uncharacterized protein</fullName>
    </submittedName>
</protein>
<dbReference type="EMBL" id="SACT01000008">
    <property type="protein sequence ID" value="RVT49304.1"/>
    <property type="molecule type" value="Genomic_DNA"/>
</dbReference>
<organism evidence="2 3">
    <name type="scientific">Rubrivivax albus</name>
    <dbReference type="NCBI Taxonomy" id="2499835"/>
    <lineage>
        <taxon>Bacteria</taxon>
        <taxon>Pseudomonadati</taxon>
        <taxon>Pseudomonadota</taxon>
        <taxon>Betaproteobacteria</taxon>
        <taxon>Burkholderiales</taxon>
        <taxon>Sphaerotilaceae</taxon>
        <taxon>Rubrivivax</taxon>
    </lineage>
</organism>
<evidence type="ECO:0000313" key="2">
    <source>
        <dbReference type="EMBL" id="RVT49304.1"/>
    </source>
</evidence>
<gene>
    <name evidence="2" type="ORF">ENE75_19690</name>
</gene>
<keyword evidence="1" id="KW-0812">Transmembrane</keyword>
<evidence type="ECO:0000256" key="1">
    <source>
        <dbReference type="SAM" id="Phobius"/>
    </source>
</evidence>
<dbReference type="OrthoDB" id="9156265at2"/>
<keyword evidence="1" id="KW-0472">Membrane</keyword>
<sequence>MLIAIWVFVALGVALWSLVGWGLYELLRLDHQQWLGDLKPLLDQVPFGAWLDAWVPGWQALAELAIDTVQWTLGWMGGAAPVVVWAVWGVGTIFMAGAGALLSLLVVLLRDKRPAAAPAA</sequence>
<feature type="transmembrane region" description="Helical" evidence="1">
    <location>
        <begin position="5"/>
        <end position="24"/>
    </location>
</feature>
<dbReference type="RefSeq" id="WP_128200055.1">
    <property type="nucleotide sequence ID" value="NZ_SACT01000008.1"/>
</dbReference>
<accession>A0A3S2TKF5</accession>
<keyword evidence="3" id="KW-1185">Reference proteome</keyword>
<dbReference type="AlphaFoldDB" id="A0A3S2TKF5"/>
<feature type="transmembrane region" description="Helical" evidence="1">
    <location>
        <begin position="82"/>
        <end position="109"/>
    </location>
</feature>
<evidence type="ECO:0000313" key="3">
    <source>
        <dbReference type="Proteomes" id="UP000288178"/>
    </source>
</evidence>
<proteinExistence type="predicted"/>
<comment type="caution">
    <text evidence="2">The sequence shown here is derived from an EMBL/GenBank/DDBJ whole genome shotgun (WGS) entry which is preliminary data.</text>
</comment>
<keyword evidence="1" id="KW-1133">Transmembrane helix</keyword>
<dbReference type="Proteomes" id="UP000288178">
    <property type="component" value="Unassembled WGS sequence"/>
</dbReference>
<reference evidence="2 3" key="1">
    <citation type="submission" date="2019-01" db="EMBL/GenBank/DDBJ databases">
        <authorList>
            <person name="Chen W.-M."/>
        </authorList>
    </citation>
    <scope>NUCLEOTIDE SEQUENCE [LARGE SCALE GENOMIC DNA]</scope>
    <source>
        <strain evidence="2 3">ICH-3</strain>
    </source>
</reference>